<evidence type="ECO:0000256" key="1">
    <source>
        <dbReference type="SAM" id="MobiDB-lite"/>
    </source>
</evidence>
<gene>
    <name evidence="3" type="ORF">HU200_028996</name>
</gene>
<dbReference type="AlphaFoldDB" id="A0A835BR32"/>
<dbReference type="PANTHER" id="PTHR33074">
    <property type="entry name" value="EXPRESSED PROTEIN-RELATED"/>
    <property type="match status" value="1"/>
</dbReference>
<accession>A0A835BR32</accession>
<protein>
    <recommendedName>
        <fullName evidence="2">DUF1618 domain-containing protein</fullName>
    </recommendedName>
</protein>
<keyword evidence="4" id="KW-1185">Reference proteome</keyword>
<name>A0A835BR32_9POAL</name>
<feature type="region of interest" description="Disordered" evidence="1">
    <location>
        <begin position="579"/>
        <end position="642"/>
    </location>
</feature>
<feature type="domain" description="DUF1618" evidence="2">
    <location>
        <begin position="374"/>
        <end position="509"/>
    </location>
</feature>
<organism evidence="3 4">
    <name type="scientific">Digitaria exilis</name>
    <dbReference type="NCBI Taxonomy" id="1010633"/>
    <lineage>
        <taxon>Eukaryota</taxon>
        <taxon>Viridiplantae</taxon>
        <taxon>Streptophyta</taxon>
        <taxon>Embryophyta</taxon>
        <taxon>Tracheophyta</taxon>
        <taxon>Spermatophyta</taxon>
        <taxon>Magnoliopsida</taxon>
        <taxon>Liliopsida</taxon>
        <taxon>Poales</taxon>
        <taxon>Poaceae</taxon>
        <taxon>PACMAD clade</taxon>
        <taxon>Panicoideae</taxon>
        <taxon>Panicodae</taxon>
        <taxon>Paniceae</taxon>
        <taxon>Anthephorinae</taxon>
        <taxon>Digitaria</taxon>
    </lineage>
</organism>
<dbReference type="PANTHER" id="PTHR33074:SF49">
    <property type="entry name" value="OS07G0258000 PROTEIN"/>
    <property type="match status" value="1"/>
</dbReference>
<sequence length="642" mass="69437">MLVDFALGGSVAGAAATRRRAGATGFCASTSSCTEASTGTGCCAGIPSCAASWTATGCCASTSSYAASSTATCCCAGTSSHAGCCAPTAHGASQPWLLLPRAAAAGVIFFQAVLCRALCSSCYRLSVLIPSAVDGEGGREELWEDGRSMATDDVSPMPTAVDGAAEESIITTPWMLLELFAYFKDVENATTAATTTSDKKHIQITFCTRPPPFLSRFYIYSRDGASIRGTPFVLSMEDDLVLIRVAVGGFGGLDYYVYQADDGSGKPSLTLLPKIPDGLYFHPKDIGLLRCRRPGSTGKEYMVAGFRYMPLNHPGGGFKLCLYDSKRADWKVYALMLSLQGREEYRKAYEKKVFLHQNCKVVTIGGEGGTMAFVDLWRGVLLCDVLQVEGEAARRARQHKSIIPILGYVPLPDDLRKNAKVDSDARLFRDIAFLDGHLKCVDLLTRSLWIRPAATDFSVAWSQKYKIASFKAIEDSNPSTNLLPGHQGMYRPSFRHLLVCQPAVGLEDDGRILYFTVKTHETDAHASVVAVDMMNKKILGVASFFSRFEIVSFIYMHARLSKHLMNIAPGAQGILKQSGMVSKESSSKTMDAGAQGILEQSGMVSRESSSNIKDEVQEQQSGEVQEHDDSESVAEGYAMTLD</sequence>
<proteinExistence type="predicted"/>
<reference evidence="3" key="1">
    <citation type="submission" date="2020-07" db="EMBL/GenBank/DDBJ databases">
        <title>Genome sequence and genetic diversity analysis of an under-domesticated orphan crop, white fonio (Digitaria exilis).</title>
        <authorList>
            <person name="Bennetzen J.L."/>
            <person name="Chen S."/>
            <person name="Ma X."/>
            <person name="Wang X."/>
            <person name="Yssel A.E.J."/>
            <person name="Chaluvadi S.R."/>
            <person name="Johnson M."/>
            <person name="Gangashetty P."/>
            <person name="Hamidou F."/>
            <person name="Sanogo M.D."/>
            <person name="Zwaenepoel A."/>
            <person name="Wallace J."/>
            <person name="Van De Peer Y."/>
            <person name="Van Deynze A."/>
        </authorList>
    </citation>
    <scope>NUCLEOTIDE SEQUENCE</scope>
    <source>
        <tissue evidence="3">Leaves</tissue>
    </source>
</reference>
<dbReference type="Proteomes" id="UP000636709">
    <property type="component" value="Unassembled WGS sequence"/>
</dbReference>
<feature type="compositionally biased region" description="Polar residues" evidence="1">
    <location>
        <begin position="579"/>
        <end position="589"/>
    </location>
</feature>
<feature type="compositionally biased region" description="Polar residues" evidence="1">
    <location>
        <begin position="602"/>
        <end position="611"/>
    </location>
</feature>
<evidence type="ECO:0000313" key="3">
    <source>
        <dbReference type="EMBL" id="KAF8711552.1"/>
    </source>
</evidence>
<dbReference type="Pfam" id="PF07762">
    <property type="entry name" value="DUF1618"/>
    <property type="match status" value="1"/>
</dbReference>
<dbReference type="InterPro" id="IPR011676">
    <property type="entry name" value="DUF1618"/>
</dbReference>
<evidence type="ECO:0000259" key="2">
    <source>
        <dbReference type="Pfam" id="PF07762"/>
    </source>
</evidence>
<dbReference type="EMBL" id="JACEFO010001748">
    <property type="protein sequence ID" value="KAF8711552.1"/>
    <property type="molecule type" value="Genomic_DNA"/>
</dbReference>
<comment type="caution">
    <text evidence="3">The sequence shown here is derived from an EMBL/GenBank/DDBJ whole genome shotgun (WGS) entry which is preliminary data.</text>
</comment>
<evidence type="ECO:0000313" key="4">
    <source>
        <dbReference type="Proteomes" id="UP000636709"/>
    </source>
</evidence>